<evidence type="ECO:0000313" key="2">
    <source>
        <dbReference type="Proteomes" id="UP000466187"/>
    </source>
</evidence>
<sequence>MVALVAVAIGVSGCGPFTETIDRISRAVESPPMPVPSVSPPDGSLASNPAVAHAAHSVVKVESTSHACQKVMAGSGFVISPNRVMSNAHVVAGADEFVVSIDGQEHDASVVAFDPNADISILDVPGLSAPPLDFAHGIAMTGADAVVLGYPDGGPFVAYPARIREVVELSGPDIYNSTTVRREVYTIRGKVGQGDSGGPLIDHDGRVLGMNFGAAVDDPETGFVLTTKQVYPHAVNAVSPEPIPTGACMT</sequence>
<dbReference type="InterPro" id="IPR001940">
    <property type="entry name" value="Peptidase_S1C"/>
</dbReference>
<reference evidence="1 2" key="1">
    <citation type="journal article" date="2019" name="Emerg. Microbes Infect.">
        <title>Comprehensive subspecies identification of 175 nontuberculous mycobacteria species based on 7547 genomic profiles.</title>
        <authorList>
            <person name="Matsumoto Y."/>
            <person name="Kinjo T."/>
            <person name="Motooka D."/>
            <person name="Nabeya D."/>
            <person name="Jung N."/>
            <person name="Uechi K."/>
            <person name="Horii T."/>
            <person name="Iida T."/>
            <person name="Fujita J."/>
            <person name="Nakamura S."/>
        </authorList>
    </citation>
    <scope>NUCLEOTIDE SEQUENCE [LARGE SCALE GENOMIC DNA]</scope>
    <source>
        <strain evidence="1 2">JCM 12688</strain>
    </source>
</reference>
<proteinExistence type="predicted"/>
<dbReference type="GO" id="GO:0004252">
    <property type="term" value="F:serine-type endopeptidase activity"/>
    <property type="evidence" value="ECO:0007669"/>
    <property type="project" value="InterPro"/>
</dbReference>
<organism evidence="1 2">
    <name type="scientific">Mycolicibacterium gadium</name>
    <name type="common">Mycobacterium gadium</name>
    <dbReference type="NCBI Taxonomy" id="1794"/>
    <lineage>
        <taxon>Bacteria</taxon>
        <taxon>Bacillati</taxon>
        <taxon>Actinomycetota</taxon>
        <taxon>Actinomycetes</taxon>
        <taxon>Mycobacteriales</taxon>
        <taxon>Mycobacteriaceae</taxon>
        <taxon>Mycolicibacterium</taxon>
    </lineage>
</organism>
<dbReference type="PRINTS" id="PR00834">
    <property type="entry name" value="PROTEASES2C"/>
</dbReference>
<dbReference type="InterPro" id="IPR047680">
    <property type="entry name" value="MarP-like"/>
</dbReference>
<dbReference type="PANTHER" id="PTHR43019:SF23">
    <property type="entry name" value="PROTEASE DO-LIKE 5, CHLOROPLASTIC"/>
    <property type="match status" value="1"/>
</dbReference>
<gene>
    <name evidence="1" type="ORF">MGAD_16970</name>
</gene>
<dbReference type="GO" id="GO:0006508">
    <property type="term" value="P:proteolysis"/>
    <property type="evidence" value="ECO:0007669"/>
    <property type="project" value="InterPro"/>
</dbReference>
<dbReference type="Gene3D" id="2.40.10.10">
    <property type="entry name" value="Trypsin-like serine proteases"/>
    <property type="match status" value="2"/>
</dbReference>
<accession>A0A7I7WK92</accession>
<evidence type="ECO:0008006" key="3">
    <source>
        <dbReference type="Google" id="ProtNLM"/>
    </source>
</evidence>
<dbReference type="AlphaFoldDB" id="A0A7I7WK92"/>
<dbReference type="PANTHER" id="PTHR43019">
    <property type="entry name" value="SERINE ENDOPROTEASE DEGS"/>
    <property type="match status" value="1"/>
</dbReference>
<dbReference type="EMBL" id="AP022608">
    <property type="protein sequence ID" value="BBZ17362.1"/>
    <property type="molecule type" value="Genomic_DNA"/>
</dbReference>
<name>A0A7I7WK92_MYCGU</name>
<dbReference type="KEGG" id="mgad:MGAD_16970"/>
<dbReference type="Proteomes" id="UP000466187">
    <property type="component" value="Chromosome"/>
</dbReference>
<dbReference type="SUPFAM" id="SSF50494">
    <property type="entry name" value="Trypsin-like serine proteases"/>
    <property type="match status" value="1"/>
</dbReference>
<dbReference type="Pfam" id="PF13365">
    <property type="entry name" value="Trypsin_2"/>
    <property type="match status" value="1"/>
</dbReference>
<dbReference type="InterPro" id="IPR009003">
    <property type="entry name" value="Peptidase_S1_PA"/>
</dbReference>
<evidence type="ECO:0000313" key="1">
    <source>
        <dbReference type="EMBL" id="BBZ17362.1"/>
    </source>
</evidence>
<protein>
    <recommendedName>
        <fullName evidence="3">Serine protease</fullName>
    </recommendedName>
</protein>
<dbReference type="InterPro" id="IPR043504">
    <property type="entry name" value="Peptidase_S1_PA_chymotrypsin"/>
</dbReference>
<dbReference type="NCBIfam" id="NF033740">
    <property type="entry name" value="MarP_fam_protase"/>
    <property type="match status" value="1"/>
</dbReference>